<feature type="domain" description="Tc1-like transposase DDE" evidence="1">
    <location>
        <begin position="45"/>
        <end position="185"/>
    </location>
</feature>
<proteinExistence type="predicted"/>
<dbReference type="NCBIfam" id="NF033545">
    <property type="entry name" value="transpos_IS630"/>
    <property type="match status" value="1"/>
</dbReference>
<dbReference type="EMBL" id="JAAIVB010000005">
    <property type="protein sequence ID" value="NEX59624.1"/>
    <property type="molecule type" value="Genomic_DNA"/>
</dbReference>
<protein>
    <submittedName>
        <fullName evidence="2">IS630 family transposase</fullName>
    </submittedName>
</protein>
<dbReference type="Proteomes" id="UP000482155">
    <property type="component" value="Unassembled WGS sequence"/>
</dbReference>
<dbReference type="PANTHER" id="PTHR46564">
    <property type="entry name" value="TRANSPOSASE"/>
    <property type="match status" value="1"/>
</dbReference>
<dbReference type="RefSeq" id="WP_163959966.1">
    <property type="nucleotide sequence ID" value="NZ_JAAIVB010000005.1"/>
</dbReference>
<organism evidence="2 3">
    <name type="scientific">Noviherbaspirillum galbum</name>
    <dbReference type="NCBI Taxonomy" id="2709383"/>
    <lineage>
        <taxon>Bacteria</taxon>
        <taxon>Pseudomonadati</taxon>
        <taxon>Pseudomonadota</taxon>
        <taxon>Betaproteobacteria</taxon>
        <taxon>Burkholderiales</taxon>
        <taxon>Oxalobacteraceae</taxon>
        <taxon>Noviherbaspirillum</taxon>
    </lineage>
</organism>
<dbReference type="Gene3D" id="3.30.420.10">
    <property type="entry name" value="Ribonuclease H-like superfamily/Ribonuclease H"/>
    <property type="match status" value="1"/>
</dbReference>
<comment type="caution">
    <text evidence="2">The sequence shown here is derived from an EMBL/GenBank/DDBJ whole genome shotgun (WGS) entry which is preliminary data.</text>
</comment>
<name>A0A6B3SFJ3_9BURK</name>
<dbReference type="InterPro" id="IPR038717">
    <property type="entry name" value="Tc1-like_DDE_dom"/>
</dbReference>
<accession>A0A6B3SFJ3</accession>
<dbReference type="GO" id="GO:0003676">
    <property type="term" value="F:nucleic acid binding"/>
    <property type="evidence" value="ECO:0007669"/>
    <property type="project" value="InterPro"/>
</dbReference>
<dbReference type="Pfam" id="PF13358">
    <property type="entry name" value="DDE_3"/>
    <property type="match status" value="1"/>
</dbReference>
<dbReference type="InterPro" id="IPR036397">
    <property type="entry name" value="RNaseH_sf"/>
</dbReference>
<dbReference type="AlphaFoldDB" id="A0A6B3SFJ3"/>
<reference evidence="2 3" key="1">
    <citation type="submission" date="2020-02" db="EMBL/GenBank/DDBJ databases">
        <authorList>
            <person name="Kim M.K."/>
        </authorList>
    </citation>
    <scope>NUCLEOTIDE SEQUENCE [LARGE SCALE GENOMIC DNA]</scope>
    <source>
        <strain evidence="2 3">17J57-3</strain>
    </source>
</reference>
<sequence length="214" mass="23805">MPGVAGNGIAPKKKAVHACERDTTRVCQERWRYYKKIAKCPVKKLKFIDETGVNLKMTRRFGRARPGTRVHDATPKNYGHNVTIIGSLSCYALDAVMTVEGATDAAVFRAYVSRVLAPTLRRGDVVVMDNLGAHKVAGIAETIARQGAELIYLPPYSPDCSPIESCWSKLKTKLRSVKARTREELDEAIRKAINTISNRDSRGWFAHCGYPLNQ</sequence>
<gene>
    <name evidence="2" type="ORF">G3574_00900</name>
</gene>
<evidence type="ECO:0000313" key="3">
    <source>
        <dbReference type="Proteomes" id="UP000482155"/>
    </source>
</evidence>
<keyword evidence="3" id="KW-1185">Reference proteome</keyword>
<evidence type="ECO:0000259" key="1">
    <source>
        <dbReference type="Pfam" id="PF13358"/>
    </source>
</evidence>
<evidence type="ECO:0000313" key="2">
    <source>
        <dbReference type="EMBL" id="NEX59624.1"/>
    </source>
</evidence>
<dbReference type="InterPro" id="IPR047655">
    <property type="entry name" value="Transpos_IS630-like"/>
</dbReference>
<dbReference type="PANTHER" id="PTHR46564:SF1">
    <property type="entry name" value="TRANSPOSASE"/>
    <property type="match status" value="1"/>
</dbReference>